<keyword evidence="2" id="KW-1133">Transmembrane helix</keyword>
<feature type="transmembrane region" description="Helical" evidence="2">
    <location>
        <begin position="142"/>
        <end position="165"/>
    </location>
</feature>
<organism evidence="3 4">
    <name type="scientific">Quadrisphaera setariae</name>
    <dbReference type="NCBI Taxonomy" id="2593304"/>
    <lineage>
        <taxon>Bacteria</taxon>
        <taxon>Bacillati</taxon>
        <taxon>Actinomycetota</taxon>
        <taxon>Actinomycetes</taxon>
        <taxon>Kineosporiales</taxon>
        <taxon>Kineosporiaceae</taxon>
        <taxon>Quadrisphaera</taxon>
    </lineage>
</organism>
<sequence>MTSSRRPYERLLRWYPRDWRETHGEVFLALLQDDDDAAGRTRPSRADAWSARVHGTAEHLTPTAGWVLATAGAAASLVSLVLVFAQLGGDGGGEPPSTGWEVLTTPTALAQLLATAAAPALISLAAVALLRSVHLLGDHSAVLAGASAVAAWCLAALTSASWGVGFERADAGLAQTAFGDATWPLFLAATAVGTVTAAAVWDGVLSVVPTLRDARRRRGPRVLARRALAVVLAAPTALFLGLGAVAPGSAFVAGAALAAACLVRRRDPAPRSVQPAPPQPPLPRRRRPPLVADGRRAAAAGQLAVAALVVGSAATAHALGGFVWQDALLDAGLPLAGMRPMNLGLAVGSGATALVVVAVALLLARQRSRAARWVTAGVVVAVLLRGVDALRGPESGAELLFAGGALLGLVGAVVLARVLPGRPALRWTTAGALGVGVGVGAGTGALAVGPLLAPLGAAVVLGALFVSAARARRSVQSADTGPAPSRRSASA</sequence>
<evidence type="ECO:0000256" key="1">
    <source>
        <dbReference type="SAM" id="MobiDB-lite"/>
    </source>
</evidence>
<reference evidence="3 4" key="1">
    <citation type="submission" date="2019-07" db="EMBL/GenBank/DDBJ databases">
        <title>Quadrisphaera sp. strain DD2A genome sequencing and assembly.</title>
        <authorList>
            <person name="Kim I."/>
        </authorList>
    </citation>
    <scope>NUCLEOTIDE SEQUENCE [LARGE SCALE GENOMIC DNA]</scope>
    <source>
        <strain evidence="3 4">DD2A</strain>
    </source>
</reference>
<protein>
    <submittedName>
        <fullName evidence="3">Uncharacterized protein</fullName>
    </submittedName>
</protein>
<keyword evidence="4" id="KW-1185">Reference proteome</keyword>
<gene>
    <name evidence="3" type="ORF">FMM08_05040</name>
</gene>
<dbReference type="EMBL" id="VKAC01000002">
    <property type="protein sequence ID" value="TXR57586.1"/>
    <property type="molecule type" value="Genomic_DNA"/>
</dbReference>
<dbReference type="Proteomes" id="UP000321234">
    <property type="component" value="Unassembled WGS sequence"/>
</dbReference>
<feature type="transmembrane region" description="Helical" evidence="2">
    <location>
        <begin position="451"/>
        <end position="469"/>
    </location>
</feature>
<feature type="transmembrane region" description="Helical" evidence="2">
    <location>
        <begin position="246"/>
        <end position="263"/>
    </location>
</feature>
<feature type="transmembrane region" description="Helical" evidence="2">
    <location>
        <begin position="66"/>
        <end position="88"/>
    </location>
</feature>
<feature type="transmembrane region" description="Helical" evidence="2">
    <location>
        <begin position="343"/>
        <end position="363"/>
    </location>
</feature>
<feature type="transmembrane region" description="Helical" evidence="2">
    <location>
        <begin position="370"/>
        <end position="387"/>
    </location>
</feature>
<comment type="caution">
    <text evidence="3">The sequence shown here is derived from an EMBL/GenBank/DDBJ whole genome shotgun (WGS) entry which is preliminary data.</text>
</comment>
<feature type="transmembrane region" description="Helical" evidence="2">
    <location>
        <begin position="427"/>
        <end position="445"/>
    </location>
</feature>
<feature type="transmembrane region" description="Helical" evidence="2">
    <location>
        <begin position="185"/>
        <end position="211"/>
    </location>
</feature>
<name>A0A5C8ZKV1_9ACTN</name>
<accession>A0A5C8ZKV1</accession>
<feature type="transmembrane region" description="Helical" evidence="2">
    <location>
        <begin position="399"/>
        <end position="420"/>
    </location>
</feature>
<evidence type="ECO:0000313" key="4">
    <source>
        <dbReference type="Proteomes" id="UP000321234"/>
    </source>
</evidence>
<keyword evidence="2" id="KW-0812">Transmembrane</keyword>
<dbReference type="RefSeq" id="WP_147925225.1">
    <property type="nucleotide sequence ID" value="NZ_VKAC01000002.1"/>
</dbReference>
<feature type="transmembrane region" description="Helical" evidence="2">
    <location>
        <begin position="303"/>
        <end position="323"/>
    </location>
</feature>
<evidence type="ECO:0000256" key="2">
    <source>
        <dbReference type="SAM" id="Phobius"/>
    </source>
</evidence>
<feature type="transmembrane region" description="Helical" evidence="2">
    <location>
        <begin position="108"/>
        <end position="130"/>
    </location>
</feature>
<feature type="transmembrane region" description="Helical" evidence="2">
    <location>
        <begin position="223"/>
        <end position="240"/>
    </location>
</feature>
<feature type="region of interest" description="Disordered" evidence="1">
    <location>
        <begin position="268"/>
        <end position="289"/>
    </location>
</feature>
<evidence type="ECO:0000313" key="3">
    <source>
        <dbReference type="EMBL" id="TXR57586.1"/>
    </source>
</evidence>
<proteinExistence type="predicted"/>
<keyword evidence="2" id="KW-0472">Membrane</keyword>
<dbReference type="AlphaFoldDB" id="A0A5C8ZKV1"/>